<protein>
    <submittedName>
        <fullName evidence="1">Uncharacterized protein</fullName>
    </submittedName>
</protein>
<organism evidence="1 2">
    <name type="scientific">Candidatus Segetimicrobium genomatis</name>
    <dbReference type="NCBI Taxonomy" id="2569760"/>
    <lineage>
        <taxon>Bacteria</taxon>
        <taxon>Bacillati</taxon>
        <taxon>Candidatus Sysuimicrobiota</taxon>
        <taxon>Candidatus Sysuimicrobiia</taxon>
        <taxon>Candidatus Sysuimicrobiales</taxon>
        <taxon>Candidatus Segetimicrobiaceae</taxon>
        <taxon>Candidatus Segetimicrobium</taxon>
    </lineage>
</organism>
<dbReference type="InterPro" id="IPR036249">
    <property type="entry name" value="Thioredoxin-like_sf"/>
</dbReference>
<dbReference type="PANTHER" id="PTHR37170:SF1">
    <property type="entry name" value="GLUTAREDOXIN-LIKE PROTEIN"/>
    <property type="match status" value="1"/>
</dbReference>
<comment type="caution">
    <text evidence="1">The sequence shown here is derived from an EMBL/GenBank/DDBJ whole genome shotgun (WGS) entry which is preliminary data.</text>
</comment>
<proteinExistence type="predicted"/>
<dbReference type="EMBL" id="VBAN01000227">
    <property type="protein sequence ID" value="TMI81014.1"/>
    <property type="molecule type" value="Genomic_DNA"/>
</dbReference>
<dbReference type="Gene3D" id="3.40.30.10">
    <property type="entry name" value="Glutaredoxin"/>
    <property type="match status" value="1"/>
</dbReference>
<evidence type="ECO:0000313" key="1">
    <source>
        <dbReference type="EMBL" id="TMI81014.1"/>
    </source>
</evidence>
<name>A0A537JBU8_9BACT</name>
<dbReference type="Proteomes" id="UP000318093">
    <property type="component" value="Unassembled WGS sequence"/>
</dbReference>
<dbReference type="PANTHER" id="PTHR37170">
    <property type="entry name" value="GLUTAREDOXIN-RELATED"/>
    <property type="match status" value="1"/>
</dbReference>
<dbReference type="AlphaFoldDB" id="A0A537JBU8"/>
<accession>A0A537JBU8</accession>
<dbReference type="SUPFAM" id="SSF52833">
    <property type="entry name" value="Thioredoxin-like"/>
    <property type="match status" value="1"/>
</dbReference>
<reference evidence="1 2" key="1">
    <citation type="journal article" date="2019" name="Nat. Microbiol.">
        <title>Mediterranean grassland soil C-N compound turnover is dependent on rainfall and depth, and is mediated by genomically divergent microorganisms.</title>
        <authorList>
            <person name="Diamond S."/>
            <person name="Andeer P.F."/>
            <person name="Li Z."/>
            <person name="Crits-Christoph A."/>
            <person name="Burstein D."/>
            <person name="Anantharaman K."/>
            <person name="Lane K.R."/>
            <person name="Thomas B.C."/>
            <person name="Pan C."/>
            <person name="Northen T.R."/>
            <person name="Banfield J.F."/>
        </authorList>
    </citation>
    <scope>NUCLEOTIDE SEQUENCE [LARGE SCALE GENOMIC DNA]</scope>
    <source>
        <strain evidence="1">NP_6</strain>
    </source>
</reference>
<evidence type="ECO:0000313" key="2">
    <source>
        <dbReference type="Proteomes" id="UP000318093"/>
    </source>
</evidence>
<sequence length="149" mass="16068">MHLLRERDAEVVRGRLAALTQPVRLVYFTEGTSGLVIPGRECLYCGETLRLLEDVVSCSGQVTLEVHDRISDPASSTAYGVDRVPAIVVLGARDYGIRYYGLPAGYELATLLDIIVDAGRGTADLEAATRAAVAQLPADVHLRVFVTPT</sequence>
<gene>
    <name evidence="1" type="ORF">E6H03_07500</name>
</gene>